<evidence type="ECO:0000256" key="7">
    <source>
        <dbReference type="SAM" id="MobiDB-lite"/>
    </source>
</evidence>
<evidence type="ECO:0000256" key="5">
    <source>
        <dbReference type="ARBA" id="ARBA00023163"/>
    </source>
</evidence>
<dbReference type="InterPro" id="IPR043519">
    <property type="entry name" value="NT_sf"/>
</dbReference>
<dbReference type="Gene3D" id="1.10.1410.40">
    <property type="match status" value="1"/>
</dbReference>
<evidence type="ECO:0000256" key="6">
    <source>
        <dbReference type="ARBA" id="ARBA00023242"/>
    </source>
</evidence>
<keyword evidence="6" id="KW-0539">Nucleus</keyword>
<dbReference type="InterPro" id="IPR052134">
    <property type="entry name" value="ILF2"/>
</dbReference>
<dbReference type="GO" id="GO:0045893">
    <property type="term" value="P:positive regulation of DNA-templated transcription"/>
    <property type="evidence" value="ECO:0007669"/>
    <property type="project" value="TreeGrafter"/>
</dbReference>
<evidence type="ECO:0000256" key="3">
    <source>
        <dbReference type="ARBA" id="ARBA00023125"/>
    </source>
</evidence>
<dbReference type="CTD" id="3608"/>
<name>A0A8B7Y1K2_ACAPL</name>
<evidence type="ECO:0000256" key="2">
    <source>
        <dbReference type="ARBA" id="ARBA00023015"/>
    </source>
</evidence>
<dbReference type="RefSeq" id="XP_022087040.1">
    <property type="nucleotide sequence ID" value="XM_022231348.1"/>
</dbReference>
<comment type="subcellular location">
    <subcellularLocation>
        <location evidence="1">Nucleus</location>
    </subcellularLocation>
</comment>
<dbReference type="InterPro" id="IPR049402">
    <property type="entry name" value="DZF_dom_C"/>
</dbReference>
<keyword evidence="4" id="KW-0010">Activator</keyword>
<dbReference type="InterPro" id="IPR049401">
    <property type="entry name" value="DZF_dom_N"/>
</dbReference>
<accession>A0A8B7Y1K2</accession>
<dbReference type="PANTHER" id="PTHR46447">
    <property type="entry name" value="INTERLEUKIN ENHANCER-BINDING FACTOR"/>
    <property type="match status" value="1"/>
</dbReference>
<dbReference type="GeneID" id="110977338"/>
<evidence type="ECO:0000313" key="11">
    <source>
        <dbReference type="RefSeq" id="XP_022087043.1"/>
    </source>
</evidence>
<dbReference type="Gene3D" id="3.30.460.10">
    <property type="entry name" value="Beta Polymerase, domain 2"/>
    <property type="match status" value="1"/>
</dbReference>
<feature type="compositionally biased region" description="Acidic residues" evidence="7">
    <location>
        <begin position="368"/>
        <end position="384"/>
    </location>
</feature>
<reference evidence="10 11" key="1">
    <citation type="submission" date="2025-04" db="UniProtKB">
        <authorList>
            <consortium name="RefSeq"/>
        </authorList>
    </citation>
    <scope>IDENTIFICATION</scope>
</reference>
<dbReference type="RefSeq" id="XP_022087043.1">
    <property type="nucleotide sequence ID" value="XM_022231351.1"/>
</dbReference>
<dbReference type="PROSITE" id="PS50152">
    <property type="entry name" value="25A_SYNTH_3"/>
    <property type="match status" value="1"/>
</dbReference>
<protein>
    <submittedName>
        <fullName evidence="10 11">Interleukin enhancer-binding factor 2-like isoform X1</fullName>
    </submittedName>
</protein>
<dbReference type="Proteomes" id="UP000694845">
    <property type="component" value="Unplaced"/>
</dbReference>
<proteinExistence type="predicted"/>
<keyword evidence="9" id="KW-1185">Reference proteome</keyword>
<dbReference type="SMART" id="SM00572">
    <property type="entry name" value="DZF"/>
    <property type="match status" value="1"/>
</dbReference>
<dbReference type="KEGG" id="aplc:110977338"/>
<organism evidence="9 11">
    <name type="scientific">Acanthaster planci</name>
    <name type="common">Crown-of-thorns starfish</name>
    <dbReference type="NCBI Taxonomy" id="133434"/>
    <lineage>
        <taxon>Eukaryota</taxon>
        <taxon>Metazoa</taxon>
        <taxon>Echinodermata</taxon>
        <taxon>Eleutherozoa</taxon>
        <taxon>Asterozoa</taxon>
        <taxon>Asteroidea</taxon>
        <taxon>Valvatacea</taxon>
        <taxon>Valvatida</taxon>
        <taxon>Acanthasteridae</taxon>
        <taxon>Acanthaster</taxon>
    </lineage>
</organism>
<sequence length="384" mass="42300">MRSKEQGRRGRGGFKPHGPWRAPFIPHVPFDMIQCEAAFQRVKPVPDDQPLFDELIKKNGELSPTPLEQSSVLSLVTKINTVLDNIIVAPPSGFDVVVEQVRQVGSHKKGTMMNGSPVADLVVILKTLPTTEAVIKLGNKVVESVKEKEPNEVLTMLTNEAGCEISSSEATVKIMVTTIPPNLKKIDPAMHLPLKVMKSSLAAVRHARWFEENAQHSSIKVLIRVLKYMRTRFEGLEPLNPWIIDLLSHYAIMNNPPRKPLAINLAFRRCLSLLASGFFLPRSMGIIDPCEGNGMRAHCSLLLDQQDQVAYTAQTLLRVLSHGGYKQILGTDGNASIATEMSVWDGVVVTPSEKAYEPPAEVPKGEEGEGDGEEEEGMESVESQ</sequence>
<evidence type="ECO:0000313" key="9">
    <source>
        <dbReference type="Proteomes" id="UP000694845"/>
    </source>
</evidence>
<evidence type="ECO:0000256" key="4">
    <source>
        <dbReference type="ARBA" id="ARBA00023159"/>
    </source>
</evidence>
<keyword evidence="2" id="KW-0805">Transcription regulation</keyword>
<dbReference type="AlphaFoldDB" id="A0A8B7Y1K2"/>
<dbReference type="SUPFAM" id="SSF81301">
    <property type="entry name" value="Nucleotidyltransferase"/>
    <property type="match status" value="1"/>
</dbReference>
<evidence type="ECO:0000313" key="10">
    <source>
        <dbReference type="RefSeq" id="XP_022087040.1"/>
    </source>
</evidence>
<dbReference type="Pfam" id="PF07528">
    <property type="entry name" value="DZF_N"/>
    <property type="match status" value="1"/>
</dbReference>
<keyword evidence="5" id="KW-0804">Transcription</keyword>
<dbReference type="OrthoDB" id="5775647at2759"/>
<dbReference type="GO" id="GO:0003725">
    <property type="term" value="F:double-stranded RNA binding"/>
    <property type="evidence" value="ECO:0007669"/>
    <property type="project" value="TreeGrafter"/>
</dbReference>
<keyword evidence="3" id="KW-0238">DNA-binding</keyword>
<gene>
    <name evidence="10 11" type="primary">LOC110977338</name>
</gene>
<feature type="region of interest" description="Disordered" evidence="7">
    <location>
        <begin position="352"/>
        <end position="384"/>
    </location>
</feature>
<evidence type="ECO:0000259" key="8">
    <source>
        <dbReference type="PROSITE" id="PS51703"/>
    </source>
</evidence>
<dbReference type="GO" id="GO:0071013">
    <property type="term" value="C:catalytic step 2 spliceosome"/>
    <property type="evidence" value="ECO:0007669"/>
    <property type="project" value="TreeGrafter"/>
</dbReference>
<dbReference type="InterPro" id="IPR006561">
    <property type="entry name" value="DZF_dom"/>
</dbReference>
<evidence type="ECO:0000256" key="1">
    <source>
        <dbReference type="ARBA" id="ARBA00004123"/>
    </source>
</evidence>
<dbReference type="PROSITE" id="PS51703">
    <property type="entry name" value="DZF"/>
    <property type="match status" value="1"/>
</dbReference>
<dbReference type="FunFam" id="3.30.460.10:FF:000058">
    <property type="entry name" value="Interleukin enhancer-binding factor 2"/>
    <property type="match status" value="1"/>
</dbReference>
<feature type="domain" description="DZF" evidence="8">
    <location>
        <begin position="22"/>
        <end position="369"/>
    </location>
</feature>
<dbReference type="GO" id="GO:0003677">
    <property type="term" value="F:DNA binding"/>
    <property type="evidence" value="ECO:0007669"/>
    <property type="project" value="UniProtKB-KW"/>
</dbReference>
<dbReference type="PANTHER" id="PTHR46447:SF1">
    <property type="entry name" value="INTERLEUKIN ENHANCER-BINDING FACTOR 2"/>
    <property type="match status" value="1"/>
</dbReference>
<dbReference type="Pfam" id="PF20965">
    <property type="entry name" value="DZF_C"/>
    <property type="match status" value="1"/>
</dbReference>